<accession>A0A8C4IB14</accession>
<feature type="domain" description="GDNF/GAS1" evidence="10">
    <location>
        <begin position="218"/>
        <end position="315"/>
    </location>
</feature>
<keyword evidence="5 8" id="KW-0472">Membrane</keyword>
<feature type="chain" id="PRO_5035768298" evidence="9">
    <location>
        <begin position="22"/>
        <end position="393"/>
    </location>
</feature>
<dbReference type="InterPro" id="IPR016017">
    <property type="entry name" value="GDNF/GAS1"/>
</dbReference>
<evidence type="ECO:0000256" key="4">
    <source>
        <dbReference type="ARBA" id="ARBA00022729"/>
    </source>
</evidence>
<dbReference type="Pfam" id="PF02351">
    <property type="entry name" value="GDNF"/>
    <property type="match status" value="2"/>
</dbReference>
<comment type="similarity">
    <text evidence="2">Belongs to the GDNFR family.</text>
</comment>
<keyword evidence="4 9" id="KW-0732">Signal</keyword>
<dbReference type="PANTHER" id="PTHR10269">
    <property type="entry name" value="GDNF RECEPTOR ALPHA"/>
    <property type="match status" value="1"/>
</dbReference>
<comment type="subcellular location">
    <subcellularLocation>
        <location evidence="1">Cell membrane</location>
    </subcellularLocation>
</comment>
<feature type="domain" description="GDNF/GAS1" evidence="10">
    <location>
        <begin position="135"/>
        <end position="211"/>
    </location>
</feature>
<feature type="signal peptide" evidence="9">
    <location>
        <begin position="1"/>
        <end position="21"/>
    </location>
</feature>
<keyword evidence="8" id="KW-0812">Transmembrane</keyword>
<keyword evidence="7" id="KW-0325">Glycoprotein</keyword>
<dbReference type="OrthoDB" id="8735237at2759"/>
<keyword evidence="6" id="KW-0675">Receptor</keyword>
<dbReference type="InterPro" id="IPR003438">
    <property type="entry name" value="GDNF_rcpt"/>
</dbReference>
<dbReference type="PANTHER" id="PTHR10269:SF1">
    <property type="entry name" value="GDNF FAMILY RECEPTOR ALPHA-LIKE"/>
    <property type="match status" value="1"/>
</dbReference>
<evidence type="ECO:0000256" key="9">
    <source>
        <dbReference type="SAM" id="SignalP"/>
    </source>
</evidence>
<evidence type="ECO:0000313" key="12">
    <source>
        <dbReference type="Proteomes" id="UP000694389"/>
    </source>
</evidence>
<dbReference type="GO" id="GO:0038023">
    <property type="term" value="F:signaling receptor activity"/>
    <property type="evidence" value="ECO:0007669"/>
    <property type="project" value="InterPro"/>
</dbReference>
<evidence type="ECO:0000313" key="11">
    <source>
        <dbReference type="Ensembl" id="ENSDLAP00005055170.2"/>
    </source>
</evidence>
<dbReference type="OMA" id="NVIHSCR"/>
<dbReference type="GO" id="GO:0007169">
    <property type="term" value="P:cell surface receptor protein tyrosine kinase signaling pathway"/>
    <property type="evidence" value="ECO:0007669"/>
    <property type="project" value="UniProtKB-ARBA"/>
</dbReference>
<evidence type="ECO:0000256" key="1">
    <source>
        <dbReference type="ARBA" id="ARBA00004236"/>
    </source>
</evidence>
<evidence type="ECO:0000256" key="2">
    <source>
        <dbReference type="ARBA" id="ARBA00005961"/>
    </source>
</evidence>
<dbReference type="GO" id="GO:0007399">
    <property type="term" value="P:nervous system development"/>
    <property type="evidence" value="ECO:0007669"/>
    <property type="project" value="TreeGrafter"/>
</dbReference>
<dbReference type="GO" id="GO:0009897">
    <property type="term" value="C:external side of plasma membrane"/>
    <property type="evidence" value="ECO:0007669"/>
    <property type="project" value="TreeGrafter"/>
</dbReference>
<evidence type="ECO:0000256" key="8">
    <source>
        <dbReference type="SAM" id="Phobius"/>
    </source>
</evidence>
<keyword evidence="3" id="KW-1003">Cell membrane</keyword>
<evidence type="ECO:0000259" key="10">
    <source>
        <dbReference type="SMART" id="SM00907"/>
    </source>
</evidence>
<sequence>MQLIHLEAAVILGIVIPQIFSISVSSPLSDCLASVDTCMSNLCKREPAFYVGICGDDGCQIKGSDMCNMTIQTILNQFPTLQGCVCAWEEELCDSIKALATQCHQKPAAQQKRSTVTDWQSSSLKDYVYDGAGSCLDQMTVCLNDAVCNRYLAPVLQECTANCNLDRCQEATQQFYGSMPHNVAEMLVMCECEASDEDCLDMKNLLHGGTCGDEPRICQDTINLCVDDSNCRDLLRTFQTKCWSSEEAPCHNDLQNDECFTLMDPALILGADPECKMAFLDTWGTALHYPCTCKGVSNDNLLMCNMIHDVLHNRSHFMISWKSSSGPSKPPEINESEQGHTWSNDYLLYAFTAVLLVGVVILMPLAVVSKIWMARRDKTRFHHPQKSNCVVIL</sequence>
<keyword evidence="8" id="KW-1133">Transmembrane helix</keyword>
<reference evidence="11" key="1">
    <citation type="submission" date="2025-08" db="UniProtKB">
        <authorList>
            <consortium name="Ensembl"/>
        </authorList>
    </citation>
    <scope>IDENTIFICATION</scope>
</reference>
<reference evidence="11" key="2">
    <citation type="submission" date="2025-09" db="UniProtKB">
        <authorList>
            <consortium name="Ensembl"/>
        </authorList>
    </citation>
    <scope>IDENTIFICATION</scope>
</reference>
<evidence type="ECO:0000256" key="3">
    <source>
        <dbReference type="ARBA" id="ARBA00022475"/>
    </source>
</evidence>
<dbReference type="RefSeq" id="XP_051273217.1">
    <property type="nucleotide sequence ID" value="XM_051417257.1"/>
</dbReference>
<dbReference type="GeneTree" id="ENSGT00730000111274"/>
<dbReference type="GO" id="GO:0043235">
    <property type="term" value="C:receptor complex"/>
    <property type="evidence" value="ECO:0007669"/>
    <property type="project" value="TreeGrafter"/>
</dbReference>
<dbReference type="SMART" id="SM00907">
    <property type="entry name" value="GDNF"/>
    <property type="match status" value="3"/>
</dbReference>
<dbReference type="Ensembl" id="ENSDLAT00005058591.2">
    <property type="protein sequence ID" value="ENSDLAP00005055170.2"/>
    <property type="gene ID" value="ENSDLAG00005023559.2"/>
</dbReference>
<organism evidence="11 12">
    <name type="scientific">Dicentrarchus labrax</name>
    <name type="common">European seabass</name>
    <name type="synonym">Morone labrax</name>
    <dbReference type="NCBI Taxonomy" id="13489"/>
    <lineage>
        <taxon>Eukaryota</taxon>
        <taxon>Metazoa</taxon>
        <taxon>Chordata</taxon>
        <taxon>Craniata</taxon>
        <taxon>Vertebrata</taxon>
        <taxon>Euteleostomi</taxon>
        <taxon>Actinopterygii</taxon>
        <taxon>Neopterygii</taxon>
        <taxon>Teleostei</taxon>
        <taxon>Neoteleostei</taxon>
        <taxon>Acanthomorphata</taxon>
        <taxon>Eupercaria</taxon>
        <taxon>Moronidae</taxon>
        <taxon>Dicentrarchus</taxon>
    </lineage>
</organism>
<protein>
    <submittedName>
        <fullName evidence="11">GDNF family receptor alpha like</fullName>
    </submittedName>
</protein>
<evidence type="ECO:0000256" key="5">
    <source>
        <dbReference type="ARBA" id="ARBA00023136"/>
    </source>
</evidence>
<feature type="transmembrane region" description="Helical" evidence="8">
    <location>
        <begin position="346"/>
        <end position="368"/>
    </location>
</feature>
<name>A0A8C4IB14_DICLA</name>
<dbReference type="AlphaFoldDB" id="A0A8C4IB14"/>
<dbReference type="Proteomes" id="UP000694389">
    <property type="component" value="Unassembled WGS sequence"/>
</dbReference>
<evidence type="ECO:0000256" key="6">
    <source>
        <dbReference type="ARBA" id="ARBA00023170"/>
    </source>
</evidence>
<feature type="domain" description="GDNF/GAS1" evidence="10">
    <location>
        <begin position="31"/>
        <end position="103"/>
    </location>
</feature>
<gene>
    <name evidence="11" type="primary">GFRAL</name>
</gene>
<keyword evidence="12" id="KW-1185">Reference proteome</keyword>
<dbReference type="InterPro" id="IPR037193">
    <property type="entry name" value="GDNF_alpha"/>
</dbReference>
<dbReference type="SUPFAM" id="SSF110035">
    <property type="entry name" value="GDNF receptor-like"/>
    <property type="match status" value="2"/>
</dbReference>
<evidence type="ECO:0000256" key="7">
    <source>
        <dbReference type="ARBA" id="ARBA00023180"/>
    </source>
</evidence>
<dbReference type="GeneID" id="127373127"/>
<proteinExistence type="inferred from homology"/>